<accession>A0A127K4Z1</accession>
<dbReference type="InterPro" id="IPR013325">
    <property type="entry name" value="RNA_pol_sigma_r2"/>
</dbReference>
<dbReference type="Gene3D" id="1.10.1740.10">
    <property type="match status" value="1"/>
</dbReference>
<dbReference type="EMBL" id="CP014646">
    <property type="protein sequence ID" value="AMO37008.1"/>
    <property type="molecule type" value="Genomic_DNA"/>
</dbReference>
<sequence>MTVPCLLDAWSAHESELLRYLRHHVRPASEAEDVLHDLFLKALRQGERFCAVNNPRAWLFEVARNAVVDHARRTRSSEPLPEGLAERGAEPAAMGAQAMNVLPEPGLAPVDLLSACLPRVLTELAADDREALELCDIGGMSQKAFAALKGLSLPGAKSRVQRARQRLRAQLLCACQVQLDERGKVCCFVPRPPPG</sequence>
<feature type="domain" description="RNA polymerase sigma factor 70 region 4 type 2" evidence="7">
    <location>
        <begin position="116"/>
        <end position="167"/>
    </location>
</feature>
<dbReference type="SUPFAM" id="SSF88659">
    <property type="entry name" value="Sigma3 and sigma4 domains of RNA polymerase sigma factors"/>
    <property type="match status" value="1"/>
</dbReference>
<evidence type="ECO:0000313" key="9">
    <source>
        <dbReference type="Proteomes" id="UP000036902"/>
    </source>
</evidence>
<protein>
    <submittedName>
        <fullName evidence="8">RNA polymerase subunit sigma-70</fullName>
    </submittedName>
</protein>
<feature type="domain" description="RNA polymerase sigma-70 region 2" evidence="6">
    <location>
        <begin position="11"/>
        <end position="75"/>
    </location>
</feature>
<keyword evidence="5" id="KW-0804">Transcription</keyword>
<evidence type="ECO:0000256" key="2">
    <source>
        <dbReference type="ARBA" id="ARBA00023015"/>
    </source>
</evidence>
<dbReference type="GO" id="GO:0003677">
    <property type="term" value="F:DNA binding"/>
    <property type="evidence" value="ECO:0007669"/>
    <property type="project" value="UniProtKB-KW"/>
</dbReference>
<dbReference type="GO" id="GO:0006352">
    <property type="term" value="P:DNA-templated transcription initiation"/>
    <property type="evidence" value="ECO:0007669"/>
    <property type="project" value="InterPro"/>
</dbReference>
<dbReference type="KEGG" id="thu:AC731_008620"/>
<organism evidence="8 9">
    <name type="scientific">Thauera humireducens</name>
    <dbReference type="NCBI Taxonomy" id="1134435"/>
    <lineage>
        <taxon>Bacteria</taxon>
        <taxon>Pseudomonadati</taxon>
        <taxon>Pseudomonadota</taxon>
        <taxon>Betaproteobacteria</taxon>
        <taxon>Rhodocyclales</taxon>
        <taxon>Zoogloeaceae</taxon>
        <taxon>Thauera</taxon>
    </lineage>
</organism>
<evidence type="ECO:0000256" key="3">
    <source>
        <dbReference type="ARBA" id="ARBA00023082"/>
    </source>
</evidence>
<keyword evidence="4" id="KW-0238">DNA-binding</keyword>
<evidence type="ECO:0000256" key="5">
    <source>
        <dbReference type="ARBA" id="ARBA00023163"/>
    </source>
</evidence>
<dbReference type="RefSeq" id="WP_048705203.1">
    <property type="nucleotide sequence ID" value="NZ_CP014646.1"/>
</dbReference>
<dbReference type="GO" id="GO:0016987">
    <property type="term" value="F:sigma factor activity"/>
    <property type="evidence" value="ECO:0007669"/>
    <property type="project" value="UniProtKB-KW"/>
</dbReference>
<dbReference type="STRING" id="1134435.AC731_008620"/>
<dbReference type="PANTHER" id="PTHR43133">
    <property type="entry name" value="RNA POLYMERASE ECF-TYPE SIGMA FACTO"/>
    <property type="match status" value="1"/>
</dbReference>
<evidence type="ECO:0000313" key="8">
    <source>
        <dbReference type="EMBL" id="AMO37008.1"/>
    </source>
</evidence>
<evidence type="ECO:0000259" key="6">
    <source>
        <dbReference type="Pfam" id="PF04542"/>
    </source>
</evidence>
<comment type="similarity">
    <text evidence="1">Belongs to the sigma-70 factor family. ECF subfamily.</text>
</comment>
<dbReference type="Pfam" id="PF08281">
    <property type="entry name" value="Sigma70_r4_2"/>
    <property type="match status" value="1"/>
</dbReference>
<proteinExistence type="inferred from homology"/>
<dbReference type="Proteomes" id="UP000036902">
    <property type="component" value="Chromosome"/>
</dbReference>
<dbReference type="PANTHER" id="PTHR43133:SF8">
    <property type="entry name" value="RNA POLYMERASE SIGMA FACTOR HI_1459-RELATED"/>
    <property type="match status" value="1"/>
</dbReference>
<dbReference type="InterPro" id="IPR007627">
    <property type="entry name" value="RNA_pol_sigma70_r2"/>
</dbReference>
<evidence type="ECO:0000256" key="1">
    <source>
        <dbReference type="ARBA" id="ARBA00010641"/>
    </source>
</evidence>
<dbReference type="InterPro" id="IPR013249">
    <property type="entry name" value="RNA_pol_sigma70_r4_t2"/>
</dbReference>
<keyword evidence="9" id="KW-1185">Reference proteome</keyword>
<dbReference type="InterPro" id="IPR039425">
    <property type="entry name" value="RNA_pol_sigma-70-like"/>
</dbReference>
<name>A0A127K4Z1_9RHOO</name>
<evidence type="ECO:0000256" key="4">
    <source>
        <dbReference type="ARBA" id="ARBA00023125"/>
    </source>
</evidence>
<dbReference type="SUPFAM" id="SSF88946">
    <property type="entry name" value="Sigma2 domain of RNA polymerase sigma factors"/>
    <property type="match status" value="1"/>
</dbReference>
<gene>
    <name evidence="8" type="ORF">AC731_008620</name>
</gene>
<dbReference type="InterPro" id="IPR014284">
    <property type="entry name" value="RNA_pol_sigma-70_dom"/>
</dbReference>
<dbReference type="NCBIfam" id="TIGR02937">
    <property type="entry name" value="sigma70-ECF"/>
    <property type="match status" value="1"/>
</dbReference>
<dbReference type="InterPro" id="IPR036388">
    <property type="entry name" value="WH-like_DNA-bd_sf"/>
</dbReference>
<keyword evidence="2" id="KW-0805">Transcription regulation</keyword>
<reference evidence="9" key="1">
    <citation type="submission" date="2016-03" db="EMBL/GenBank/DDBJ databases">
        <authorList>
            <person name="Ma C."/>
            <person name="Zhou S."/>
            <person name="Yang G."/>
        </authorList>
    </citation>
    <scope>NUCLEOTIDE SEQUENCE [LARGE SCALE GENOMIC DNA]</scope>
    <source>
        <strain evidence="9">SgZ-1</strain>
    </source>
</reference>
<dbReference type="Gene3D" id="1.10.10.10">
    <property type="entry name" value="Winged helix-like DNA-binding domain superfamily/Winged helix DNA-binding domain"/>
    <property type="match status" value="1"/>
</dbReference>
<dbReference type="InterPro" id="IPR013324">
    <property type="entry name" value="RNA_pol_sigma_r3/r4-like"/>
</dbReference>
<dbReference type="Pfam" id="PF04542">
    <property type="entry name" value="Sigma70_r2"/>
    <property type="match status" value="1"/>
</dbReference>
<keyword evidence="3" id="KW-0731">Sigma factor</keyword>
<evidence type="ECO:0000259" key="7">
    <source>
        <dbReference type="Pfam" id="PF08281"/>
    </source>
</evidence>
<dbReference type="AlphaFoldDB" id="A0A127K4Z1"/>